<dbReference type="PANTHER" id="PTHR34009">
    <property type="entry name" value="PROTEIN STAR"/>
    <property type="match status" value="1"/>
</dbReference>
<sequence>MPIMKYIHAAALFLLIAIVFYSNITIMDSLVTVRSIEQAISSVKSSAVVSKLQRMLMYEERYKYLPPKPYTNHSARYDLCGVGPNYDPFFTRERKERYQISSANREDETIYTIFFKGDTQVMGSVVEIGAYNGLQESNSHFYEVCLGWETLLVEGNTMLWEQIVANRPHAHRLSYAPSCSEEDEQANKTVKFDKYPMTNAGLADGTVKTSYSGRNYTIDVPCGSFNNVLLDILNGHVTFFSLDVEGAEPFVLQNIDFKRIFVDIMMVESSNNICERNCKSRKAYRKIMLDEGYILFDGMVHKSDVFIHPLSKHLKTAEKKGYTPSTYH</sequence>
<dbReference type="EMBL" id="HBGN01033854">
    <property type="protein sequence ID" value="CAD9351166.1"/>
    <property type="molecule type" value="Transcribed_RNA"/>
</dbReference>
<dbReference type="InterPro" id="IPR006342">
    <property type="entry name" value="FkbM_mtfrase"/>
</dbReference>
<reference evidence="2" key="1">
    <citation type="submission" date="2021-01" db="EMBL/GenBank/DDBJ databases">
        <authorList>
            <person name="Corre E."/>
            <person name="Pelletier E."/>
            <person name="Niang G."/>
            <person name="Scheremetjew M."/>
            <person name="Finn R."/>
            <person name="Kale V."/>
            <person name="Holt S."/>
            <person name="Cochrane G."/>
            <person name="Meng A."/>
            <person name="Brown T."/>
            <person name="Cohen L."/>
        </authorList>
    </citation>
    <scope>NUCLEOTIDE SEQUENCE</scope>
    <source>
        <strain evidence="2">Pop2</strain>
    </source>
</reference>
<evidence type="ECO:0000313" key="2">
    <source>
        <dbReference type="EMBL" id="CAD9351166.1"/>
    </source>
</evidence>
<dbReference type="GO" id="GO:0016197">
    <property type="term" value="P:endosomal transport"/>
    <property type="evidence" value="ECO:0007669"/>
    <property type="project" value="TreeGrafter"/>
</dbReference>
<dbReference type="Pfam" id="PF05050">
    <property type="entry name" value="Methyltransf_21"/>
    <property type="match status" value="1"/>
</dbReference>
<dbReference type="InterPro" id="IPR029063">
    <property type="entry name" value="SAM-dependent_MTases_sf"/>
</dbReference>
<dbReference type="GO" id="GO:0031902">
    <property type="term" value="C:late endosome membrane"/>
    <property type="evidence" value="ECO:0007669"/>
    <property type="project" value="TreeGrafter"/>
</dbReference>
<protein>
    <recommendedName>
        <fullName evidence="1">Methyltransferase FkbM domain-containing protein</fullName>
    </recommendedName>
</protein>
<dbReference type="GO" id="GO:0006888">
    <property type="term" value="P:endoplasmic reticulum to Golgi vesicle-mediated transport"/>
    <property type="evidence" value="ECO:0007669"/>
    <property type="project" value="TreeGrafter"/>
</dbReference>
<gene>
    <name evidence="2" type="ORF">DBRI1063_LOCUS21816</name>
</gene>
<dbReference type="InterPro" id="IPR053202">
    <property type="entry name" value="EGF_Rcpt_Signaling_Reg"/>
</dbReference>
<dbReference type="Gene3D" id="3.40.50.150">
    <property type="entry name" value="Vaccinia Virus protein VP39"/>
    <property type="match status" value="1"/>
</dbReference>
<dbReference type="GO" id="GO:0005886">
    <property type="term" value="C:plasma membrane"/>
    <property type="evidence" value="ECO:0007669"/>
    <property type="project" value="TreeGrafter"/>
</dbReference>
<accession>A0A6U3UCD0</accession>
<dbReference type="AlphaFoldDB" id="A0A6U3UCD0"/>
<dbReference type="GO" id="GO:0005794">
    <property type="term" value="C:Golgi apparatus"/>
    <property type="evidence" value="ECO:0007669"/>
    <property type="project" value="TreeGrafter"/>
</dbReference>
<feature type="domain" description="Methyltransferase FkbM" evidence="1">
    <location>
        <begin position="127"/>
        <end position="294"/>
    </location>
</feature>
<dbReference type="PANTHER" id="PTHR34009:SF2">
    <property type="entry name" value="PROTEIN STAR"/>
    <property type="match status" value="1"/>
</dbReference>
<name>A0A6U3UCD0_9STRA</name>
<organism evidence="2">
    <name type="scientific">Ditylum brightwellii</name>
    <dbReference type="NCBI Taxonomy" id="49249"/>
    <lineage>
        <taxon>Eukaryota</taxon>
        <taxon>Sar</taxon>
        <taxon>Stramenopiles</taxon>
        <taxon>Ochrophyta</taxon>
        <taxon>Bacillariophyta</taxon>
        <taxon>Mediophyceae</taxon>
        <taxon>Lithodesmiophycidae</taxon>
        <taxon>Lithodesmiales</taxon>
        <taxon>Lithodesmiaceae</taxon>
        <taxon>Ditylum</taxon>
    </lineage>
</organism>
<proteinExistence type="predicted"/>
<dbReference type="GO" id="GO:0005789">
    <property type="term" value="C:endoplasmic reticulum membrane"/>
    <property type="evidence" value="ECO:0007669"/>
    <property type="project" value="TreeGrafter"/>
</dbReference>
<evidence type="ECO:0000259" key="1">
    <source>
        <dbReference type="Pfam" id="PF05050"/>
    </source>
</evidence>